<accession>A0ABQ1NSM5</accession>
<gene>
    <name evidence="2" type="ORF">GCM10011382_11260</name>
</gene>
<reference evidence="3" key="1">
    <citation type="journal article" date="2019" name="Int. J. Syst. Evol. Microbiol.">
        <title>The Global Catalogue of Microorganisms (GCM) 10K type strain sequencing project: providing services to taxonomists for standard genome sequencing and annotation.</title>
        <authorList>
            <consortium name="The Broad Institute Genomics Platform"/>
            <consortium name="The Broad Institute Genome Sequencing Center for Infectious Disease"/>
            <person name="Wu L."/>
            <person name="Ma J."/>
        </authorList>
    </citation>
    <scope>NUCLEOTIDE SEQUENCE [LARGE SCALE GENOMIC DNA]</scope>
    <source>
        <strain evidence="3">CGMCC 1.15122</strain>
    </source>
</reference>
<comment type="caution">
    <text evidence="2">The sequence shown here is derived from an EMBL/GenBank/DDBJ whole genome shotgun (WGS) entry which is preliminary data.</text>
</comment>
<proteinExistence type="predicted"/>
<keyword evidence="3" id="KW-1185">Reference proteome</keyword>
<evidence type="ECO:0000313" key="2">
    <source>
        <dbReference type="EMBL" id="GGC82895.1"/>
    </source>
</evidence>
<evidence type="ECO:0000313" key="3">
    <source>
        <dbReference type="Proteomes" id="UP000597301"/>
    </source>
</evidence>
<dbReference type="Proteomes" id="UP000597301">
    <property type="component" value="Unassembled WGS sequence"/>
</dbReference>
<protein>
    <submittedName>
        <fullName evidence="2">Uncharacterized protein</fullName>
    </submittedName>
</protein>
<sequence length="69" mass="7938">MIAQKMSSDSVENLPDFRLFAVLSPELNVLKKRYDHYLDPLFSFPKPETQPSSKEAMHGQNQPDSTTRQ</sequence>
<name>A0ABQ1NSM5_9GAMM</name>
<dbReference type="EMBL" id="BMHM01000002">
    <property type="protein sequence ID" value="GGC82895.1"/>
    <property type="molecule type" value="Genomic_DNA"/>
</dbReference>
<evidence type="ECO:0000256" key="1">
    <source>
        <dbReference type="SAM" id="MobiDB-lite"/>
    </source>
</evidence>
<feature type="region of interest" description="Disordered" evidence="1">
    <location>
        <begin position="41"/>
        <end position="69"/>
    </location>
</feature>
<organism evidence="2 3">
    <name type="scientific">Vreelandella lutescens</name>
    <dbReference type="NCBI Taxonomy" id="1602943"/>
    <lineage>
        <taxon>Bacteria</taxon>
        <taxon>Pseudomonadati</taxon>
        <taxon>Pseudomonadota</taxon>
        <taxon>Gammaproteobacteria</taxon>
        <taxon>Oceanospirillales</taxon>
        <taxon>Halomonadaceae</taxon>
        <taxon>Vreelandella</taxon>
    </lineage>
</organism>
<feature type="compositionally biased region" description="Polar residues" evidence="1">
    <location>
        <begin position="49"/>
        <end position="69"/>
    </location>
</feature>